<keyword evidence="1" id="KW-1133">Transmembrane helix</keyword>
<proteinExistence type="predicted"/>
<keyword evidence="3" id="KW-1185">Reference proteome</keyword>
<keyword evidence="1" id="KW-0472">Membrane</keyword>
<sequence length="181" mass="20493">MNRLFVVSLWFQLIWFLAVLGQESWQWLTLGFGVVTLCYAAYSRQEDIGKILLLGIGGVALDSFNSAVGLLVFKSAHVPLWLAVLWFVFVWYAREWVPKLAQYPKVWVMFLVGLGGALSYWAGYRFSAVEFSLPLAGALLFIALQWCGVTWLIMRMFTNDYSTSNNASDVSTPDANSTRQR</sequence>
<feature type="transmembrane region" description="Helical" evidence="1">
    <location>
        <begin position="51"/>
        <end position="72"/>
    </location>
</feature>
<gene>
    <name evidence="2" type="ORF">G5S32_09060</name>
</gene>
<feature type="transmembrane region" description="Helical" evidence="1">
    <location>
        <begin position="135"/>
        <end position="154"/>
    </location>
</feature>
<organism evidence="2 3">
    <name type="scientific">Vibrio ziniensis</name>
    <dbReference type="NCBI Taxonomy" id="2711221"/>
    <lineage>
        <taxon>Bacteria</taxon>
        <taxon>Pseudomonadati</taxon>
        <taxon>Pseudomonadota</taxon>
        <taxon>Gammaproteobacteria</taxon>
        <taxon>Vibrionales</taxon>
        <taxon>Vibrionaceae</taxon>
        <taxon>Vibrio</taxon>
    </lineage>
</organism>
<reference evidence="2 3" key="1">
    <citation type="submission" date="2020-02" db="EMBL/GenBank/DDBJ databases">
        <title>A complete genome of a marine bacterium Vibrio sp. ZWAL4003 isolated from the mangrove sediment with the ability to degrade polysaccharides.</title>
        <authorList>
            <person name="Wu J."/>
            <person name="Qu W."/>
            <person name="Zeng R."/>
        </authorList>
    </citation>
    <scope>NUCLEOTIDE SEQUENCE [LARGE SCALE GENOMIC DNA]</scope>
    <source>
        <strain evidence="2 3">ZWAL4003</strain>
    </source>
</reference>
<dbReference type="AlphaFoldDB" id="A0A6G7CJ77"/>
<name>A0A6G7CJ77_9VIBR</name>
<feature type="transmembrane region" description="Helical" evidence="1">
    <location>
        <begin position="78"/>
        <end position="94"/>
    </location>
</feature>
<evidence type="ECO:0000256" key="1">
    <source>
        <dbReference type="SAM" id="Phobius"/>
    </source>
</evidence>
<keyword evidence="1" id="KW-0812">Transmembrane</keyword>
<dbReference type="RefSeq" id="WP_165311709.1">
    <property type="nucleotide sequence ID" value="NZ_CP049331.1"/>
</dbReference>
<evidence type="ECO:0000313" key="2">
    <source>
        <dbReference type="EMBL" id="QIH42134.1"/>
    </source>
</evidence>
<dbReference type="Pfam" id="PF11086">
    <property type="entry name" value="DUF2878"/>
    <property type="match status" value="1"/>
</dbReference>
<evidence type="ECO:0000313" key="3">
    <source>
        <dbReference type="Proteomes" id="UP000503003"/>
    </source>
</evidence>
<accession>A0A6G7CJ77</accession>
<dbReference type="EMBL" id="CP049331">
    <property type="protein sequence ID" value="QIH42134.1"/>
    <property type="molecule type" value="Genomic_DNA"/>
</dbReference>
<dbReference type="Proteomes" id="UP000503003">
    <property type="component" value="Chromosome 1"/>
</dbReference>
<feature type="transmembrane region" description="Helical" evidence="1">
    <location>
        <begin position="26"/>
        <end position="42"/>
    </location>
</feature>
<dbReference type="KEGG" id="vzi:G5S32_09060"/>
<dbReference type="InterPro" id="IPR021306">
    <property type="entry name" value="DUF2878"/>
</dbReference>
<feature type="transmembrane region" description="Helical" evidence="1">
    <location>
        <begin position="106"/>
        <end position="123"/>
    </location>
</feature>
<protein>
    <submittedName>
        <fullName evidence="2">DUF2878 domain-containing protein</fullName>
    </submittedName>
</protein>